<comment type="caution">
    <text evidence="4">The sequence shown here is derived from an EMBL/GenBank/DDBJ whole genome shotgun (WGS) entry which is preliminary data.</text>
</comment>
<dbReference type="InterPro" id="IPR050776">
    <property type="entry name" value="Ank_Repeat/CDKN_Inhibitor"/>
</dbReference>
<gene>
    <name evidence="4" type="primary">yplB</name>
    <name evidence="4" type="ORF">GCM10011588_64350</name>
</gene>
<organism evidence="4 5">
    <name type="scientific">Nocardia jinanensis</name>
    <dbReference type="NCBI Taxonomy" id="382504"/>
    <lineage>
        <taxon>Bacteria</taxon>
        <taxon>Bacillati</taxon>
        <taxon>Actinomycetota</taxon>
        <taxon>Actinomycetes</taxon>
        <taxon>Mycobacteriales</taxon>
        <taxon>Nocardiaceae</taxon>
        <taxon>Nocardia</taxon>
    </lineage>
</organism>
<feature type="repeat" description="ANK" evidence="3">
    <location>
        <begin position="74"/>
        <end position="106"/>
    </location>
</feature>
<dbReference type="InterPro" id="IPR036770">
    <property type="entry name" value="Ankyrin_rpt-contain_sf"/>
</dbReference>
<keyword evidence="2 3" id="KW-0040">ANK repeat</keyword>
<feature type="repeat" description="ANK" evidence="3">
    <location>
        <begin position="108"/>
        <end position="140"/>
    </location>
</feature>
<dbReference type="RefSeq" id="WP_063000582.1">
    <property type="nucleotide sequence ID" value="NZ_BMMH01000027.1"/>
</dbReference>
<dbReference type="Proteomes" id="UP000638263">
    <property type="component" value="Unassembled WGS sequence"/>
</dbReference>
<dbReference type="SMART" id="SM00248">
    <property type="entry name" value="ANK"/>
    <property type="match status" value="4"/>
</dbReference>
<sequence>MATPFDGTADQDAAAAIAARDDAHLARLLTLRIEPDAAGAEGITLLHWAVLNGADSACGALLDAGADPLRPDDDGDTPLHCAAMADDPACLTILLGRQVDPDAINPHTGRTPLLEAVLHQRHSNARALLAAAANPNIADRCGETPLHVAAELDEHTTVLDLLQAGADPVAENAQGVTFQRYLFMTPSMLRPAPARAVIEQIAAWLRDNGIPLENG</sequence>
<evidence type="ECO:0000256" key="2">
    <source>
        <dbReference type="ARBA" id="ARBA00023043"/>
    </source>
</evidence>
<dbReference type="InterPro" id="IPR002110">
    <property type="entry name" value="Ankyrin_rpt"/>
</dbReference>
<keyword evidence="5" id="KW-1185">Reference proteome</keyword>
<dbReference type="EMBL" id="BMMH01000027">
    <property type="protein sequence ID" value="GGL40724.1"/>
    <property type="molecule type" value="Genomic_DNA"/>
</dbReference>
<dbReference type="Pfam" id="PF00023">
    <property type="entry name" value="Ank"/>
    <property type="match status" value="1"/>
</dbReference>
<name>A0A917RWB4_9NOCA</name>
<evidence type="ECO:0000256" key="1">
    <source>
        <dbReference type="ARBA" id="ARBA00022737"/>
    </source>
</evidence>
<feature type="repeat" description="ANK" evidence="3">
    <location>
        <begin position="141"/>
        <end position="173"/>
    </location>
</feature>
<evidence type="ECO:0000256" key="3">
    <source>
        <dbReference type="PROSITE-ProRule" id="PRU00023"/>
    </source>
</evidence>
<dbReference type="Gene3D" id="1.25.40.20">
    <property type="entry name" value="Ankyrin repeat-containing domain"/>
    <property type="match status" value="2"/>
</dbReference>
<proteinExistence type="predicted"/>
<accession>A0A917RWB4</accession>
<dbReference type="Pfam" id="PF12796">
    <property type="entry name" value="Ank_2"/>
    <property type="match status" value="1"/>
</dbReference>
<protein>
    <submittedName>
        <fullName evidence="4">Phospholipase A</fullName>
    </submittedName>
</protein>
<dbReference type="PROSITE" id="PS50088">
    <property type="entry name" value="ANK_REPEAT"/>
    <property type="match status" value="4"/>
</dbReference>
<dbReference type="PROSITE" id="PS50297">
    <property type="entry name" value="ANK_REP_REGION"/>
    <property type="match status" value="3"/>
</dbReference>
<evidence type="ECO:0000313" key="4">
    <source>
        <dbReference type="EMBL" id="GGL40724.1"/>
    </source>
</evidence>
<dbReference type="AlphaFoldDB" id="A0A917RWB4"/>
<reference evidence="4" key="1">
    <citation type="journal article" date="2014" name="Int. J. Syst. Evol. Microbiol.">
        <title>Complete genome sequence of Corynebacterium casei LMG S-19264T (=DSM 44701T), isolated from a smear-ripened cheese.</title>
        <authorList>
            <consortium name="US DOE Joint Genome Institute (JGI-PGF)"/>
            <person name="Walter F."/>
            <person name="Albersmeier A."/>
            <person name="Kalinowski J."/>
            <person name="Ruckert C."/>
        </authorList>
    </citation>
    <scope>NUCLEOTIDE SEQUENCE</scope>
    <source>
        <strain evidence="4">CGMCC 4.3508</strain>
    </source>
</reference>
<evidence type="ECO:0000313" key="5">
    <source>
        <dbReference type="Proteomes" id="UP000638263"/>
    </source>
</evidence>
<dbReference type="PANTHER" id="PTHR24201">
    <property type="entry name" value="ANK_REP_REGION DOMAIN-CONTAINING PROTEIN"/>
    <property type="match status" value="1"/>
</dbReference>
<dbReference type="SUPFAM" id="SSF48403">
    <property type="entry name" value="Ankyrin repeat"/>
    <property type="match status" value="1"/>
</dbReference>
<dbReference type="PANTHER" id="PTHR24201:SF15">
    <property type="entry name" value="ANKYRIN REPEAT DOMAIN-CONTAINING PROTEIN 66"/>
    <property type="match status" value="1"/>
</dbReference>
<reference evidence="4" key="2">
    <citation type="submission" date="2020-09" db="EMBL/GenBank/DDBJ databases">
        <authorList>
            <person name="Sun Q."/>
            <person name="Zhou Y."/>
        </authorList>
    </citation>
    <scope>NUCLEOTIDE SEQUENCE</scope>
    <source>
        <strain evidence="4">CGMCC 4.3508</strain>
    </source>
</reference>
<feature type="repeat" description="ANK" evidence="3">
    <location>
        <begin position="41"/>
        <end position="73"/>
    </location>
</feature>
<keyword evidence="1" id="KW-0677">Repeat</keyword>